<comment type="subcellular location">
    <subcellularLocation>
        <location evidence="1 7">Cell outer membrane</location>
        <topology evidence="1 7">Multi-pass membrane protein</topology>
    </subcellularLocation>
</comment>
<evidence type="ECO:0000256" key="7">
    <source>
        <dbReference type="PROSITE-ProRule" id="PRU01360"/>
    </source>
</evidence>
<dbReference type="Gene3D" id="2.40.170.20">
    <property type="entry name" value="TonB-dependent receptor, beta-barrel domain"/>
    <property type="match status" value="1"/>
</dbReference>
<dbReference type="PROSITE" id="PS52016">
    <property type="entry name" value="TONB_DEPENDENT_REC_3"/>
    <property type="match status" value="1"/>
</dbReference>
<dbReference type="Gene3D" id="2.60.40.1120">
    <property type="entry name" value="Carboxypeptidase-like, regulatory domain"/>
    <property type="match status" value="1"/>
</dbReference>
<accession>A0ABU3DZE5</accession>
<evidence type="ECO:0000256" key="2">
    <source>
        <dbReference type="ARBA" id="ARBA00022448"/>
    </source>
</evidence>
<dbReference type="SUPFAM" id="SSF56935">
    <property type="entry name" value="Porins"/>
    <property type="match status" value="1"/>
</dbReference>
<dbReference type="Pfam" id="PF07715">
    <property type="entry name" value="Plug"/>
    <property type="match status" value="1"/>
</dbReference>
<dbReference type="Pfam" id="PF13715">
    <property type="entry name" value="CarbopepD_reg_2"/>
    <property type="match status" value="1"/>
</dbReference>
<gene>
    <name evidence="9" type="ORF">RM549_04785</name>
</gene>
<dbReference type="InterPro" id="IPR008969">
    <property type="entry name" value="CarboxyPept-like_regulatory"/>
</dbReference>
<evidence type="ECO:0000256" key="1">
    <source>
        <dbReference type="ARBA" id="ARBA00004571"/>
    </source>
</evidence>
<dbReference type="InterPro" id="IPR023997">
    <property type="entry name" value="TonB-dep_OMP_SusC/RagA_CS"/>
</dbReference>
<feature type="domain" description="TonB-dependent receptor plug" evidence="8">
    <location>
        <begin position="201"/>
        <end position="308"/>
    </location>
</feature>
<evidence type="ECO:0000256" key="3">
    <source>
        <dbReference type="ARBA" id="ARBA00022452"/>
    </source>
</evidence>
<evidence type="ECO:0000256" key="6">
    <source>
        <dbReference type="ARBA" id="ARBA00023237"/>
    </source>
</evidence>
<dbReference type="InterPro" id="IPR039426">
    <property type="entry name" value="TonB-dep_rcpt-like"/>
</dbReference>
<dbReference type="NCBIfam" id="TIGR04057">
    <property type="entry name" value="SusC_RagA_signa"/>
    <property type="match status" value="1"/>
</dbReference>
<dbReference type="InterPro" id="IPR023996">
    <property type="entry name" value="TonB-dep_OMP_SusC/RagA"/>
</dbReference>
<dbReference type="EMBL" id="JAVRHM010000004">
    <property type="protein sequence ID" value="MDT0689088.1"/>
    <property type="molecule type" value="Genomic_DNA"/>
</dbReference>
<dbReference type="SUPFAM" id="SSF49464">
    <property type="entry name" value="Carboxypeptidase regulatory domain-like"/>
    <property type="match status" value="1"/>
</dbReference>
<dbReference type="RefSeq" id="WP_311682301.1">
    <property type="nucleotide sequence ID" value="NZ_JAVRHM010000004.1"/>
</dbReference>
<keyword evidence="5 7" id="KW-0472">Membrane</keyword>
<evidence type="ECO:0000256" key="4">
    <source>
        <dbReference type="ARBA" id="ARBA00022692"/>
    </source>
</evidence>
<evidence type="ECO:0000256" key="5">
    <source>
        <dbReference type="ARBA" id="ARBA00023136"/>
    </source>
</evidence>
<name>A0ABU3DZE5_9FLAO</name>
<organism evidence="9 10">
    <name type="scientific">Autumnicola patrickiae</name>
    <dbReference type="NCBI Taxonomy" id="3075591"/>
    <lineage>
        <taxon>Bacteria</taxon>
        <taxon>Pseudomonadati</taxon>
        <taxon>Bacteroidota</taxon>
        <taxon>Flavobacteriia</taxon>
        <taxon>Flavobacteriales</taxon>
        <taxon>Flavobacteriaceae</taxon>
        <taxon>Autumnicola</taxon>
    </lineage>
</organism>
<evidence type="ECO:0000313" key="9">
    <source>
        <dbReference type="EMBL" id="MDT0689088.1"/>
    </source>
</evidence>
<keyword evidence="3 7" id="KW-1134">Transmembrane beta strand</keyword>
<keyword evidence="6 7" id="KW-0998">Cell outer membrane</keyword>
<keyword evidence="10" id="KW-1185">Reference proteome</keyword>
<comment type="similarity">
    <text evidence="7">Belongs to the TonB-dependent receptor family.</text>
</comment>
<dbReference type="InterPro" id="IPR037066">
    <property type="entry name" value="Plug_dom_sf"/>
</dbReference>
<sequence>MNKLLLTMFFYLPFIINPQEISFNVYNPTLRAIILEVESQADLKFAYGEEVDLSTKLLGRFSFEKEGLDKVLEEITRRTPYTLSVVGNNIAIALDPPVEKPGIKTTEVQQIINGTVTDSDGMPLPSVTIQEEGTNNGVLTDFDGNFTIEVTSDDAVLVFTYIGMQPARIPVGGQTTMNVQMEADEQALEEVIVVGYGTQTVRELTGAVSQVKAEAIEKIATSDFTSALQGQMAGVNITQSSGAPGAVANVQIRGLGSLSADGTGPLYVVDGVPYQQPPNISPDAIASIEVLKDAASASIYGTRASNGVILITTKTGTPGQMRVNLDSYYGITRIARNIPLINNTADWLYVNRIRYLSVNAPGDFGWTSLQPGWHERGLYYNTNWTEMFQVDNAPIQNHSLRLSGGTETLTYSIVSTYFNQEGTWLNSGYERLSTRANTHFEKGKFSANVGLGLSFDKRNMSNPDLPIDAIRLRPFETPLEDYRDESFPEPESNPSAIANIARRIKQVNQEEGNNHSINMDLNYELFEGFTLRTNLGGFQYNTYSKLFEPRFTFYDEFTGEMAPGGFPIASLEVGQNFRQHWISEFMAIYEKSFGNHEISALAAYSREQTTRRSFSAGRRDFLSNDIQVLSGGAIDPTASGKEYVSSLTGAIGRIQYNFAERYLLSASVRRDGSSRFGEDYRYGVFPSFSAGWNIDEESFYENLGINSVLTSAKIRASYGTTGNQFIPDYLYAPVVSGGVDYVLGEPDQHLALGVTQVDFTNVDVKWETSIAKNLGLDLGFLDGAITFTGDAYVTNKSDMLFPVAVPLSAGSGGDGSVIMNVGNMTNKGYELASSYRKYGDDFGFTLTATFSQNSNEVTQTNLASSTIWGGQGGGATDPVSVIREGYPAGAFFLIPTDGLVTTEEEVQEYQNLVPGAHLGDLQYVDTNGDGTINDDDRIFMGSGNPDWVAGFAINANYLNFDFYAQLYGTYGNKIYNAIKSYAYAHKRHQDVLNAWTPSNPTSTIPTPRGSTSHANIRSRSDYFLEDGSYLRLRSVQVGYNFSESIMNNLAVNNLRIYIGVDNALTFTKYTGNDPEIGNDGLLNRGVDSGNIPVTSQFRAGLQLEF</sequence>
<dbReference type="InterPro" id="IPR012910">
    <property type="entry name" value="Plug_dom"/>
</dbReference>
<reference evidence="9 10" key="1">
    <citation type="submission" date="2023-09" db="EMBL/GenBank/DDBJ databases">
        <authorList>
            <person name="Rey-Velasco X."/>
        </authorList>
    </citation>
    <scope>NUCLEOTIDE SEQUENCE [LARGE SCALE GENOMIC DNA]</scope>
    <source>
        <strain evidence="9 10">F188</strain>
    </source>
</reference>
<keyword evidence="2 7" id="KW-0813">Transport</keyword>
<dbReference type="Proteomes" id="UP001261624">
    <property type="component" value="Unassembled WGS sequence"/>
</dbReference>
<dbReference type="Gene3D" id="2.170.130.10">
    <property type="entry name" value="TonB-dependent receptor, plug domain"/>
    <property type="match status" value="1"/>
</dbReference>
<evidence type="ECO:0000259" key="8">
    <source>
        <dbReference type="Pfam" id="PF07715"/>
    </source>
</evidence>
<proteinExistence type="inferred from homology"/>
<dbReference type="InterPro" id="IPR036942">
    <property type="entry name" value="Beta-barrel_TonB_sf"/>
</dbReference>
<comment type="caution">
    <text evidence="9">The sequence shown here is derived from an EMBL/GenBank/DDBJ whole genome shotgun (WGS) entry which is preliminary data.</text>
</comment>
<evidence type="ECO:0000313" key="10">
    <source>
        <dbReference type="Proteomes" id="UP001261624"/>
    </source>
</evidence>
<keyword evidence="9" id="KW-0675">Receptor</keyword>
<dbReference type="NCBIfam" id="TIGR04056">
    <property type="entry name" value="OMP_RagA_SusC"/>
    <property type="match status" value="1"/>
</dbReference>
<keyword evidence="4 7" id="KW-0812">Transmembrane</keyword>
<protein>
    <submittedName>
        <fullName evidence="9">TonB-dependent receptor</fullName>
    </submittedName>
</protein>